<name>A0A4Y2URH4_ARAVE</name>
<comment type="caution">
    <text evidence="1">The sequence shown here is derived from an EMBL/GenBank/DDBJ whole genome shotgun (WGS) entry which is preliminary data.</text>
</comment>
<keyword evidence="2" id="KW-1185">Reference proteome</keyword>
<sequence>MGNVNKLFYAAMTSSDEQPIRFFTTVSGVQNGISNIQIVQEGVYKYEINLIFRIIIILA</sequence>
<feature type="non-terminal residue" evidence="1">
    <location>
        <position position="59"/>
    </location>
</feature>
<accession>A0A4Y2URH4</accession>
<proteinExistence type="predicted"/>
<evidence type="ECO:0000313" key="1">
    <source>
        <dbReference type="EMBL" id="GBO15585.1"/>
    </source>
</evidence>
<dbReference type="Proteomes" id="UP000499080">
    <property type="component" value="Unassembled WGS sequence"/>
</dbReference>
<dbReference type="EMBL" id="BGPR01039601">
    <property type="protein sequence ID" value="GBO15585.1"/>
    <property type="molecule type" value="Genomic_DNA"/>
</dbReference>
<gene>
    <name evidence="1" type="ORF">AVEN_57717_1</name>
</gene>
<protein>
    <submittedName>
        <fullName evidence="1">Uncharacterized protein</fullName>
    </submittedName>
</protein>
<reference evidence="1 2" key="1">
    <citation type="journal article" date="2019" name="Sci. Rep.">
        <title>Orb-weaving spider Araneus ventricosus genome elucidates the spidroin gene catalogue.</title>
        <authorList>
            <person name="Kono N."/>
            <person name="Nakamura H."/>
            <person name="Ohtoshi R."/>
            <person name="Moran D.A.P."/>
            <person name="Shinohara A."/>
            <person name="Yoshida Y."/>
            <person name="Fujiwara M."/>
            <person name="Mori M."/>
            <person name="Tomita M."/>
            <person name="Arakawa K."/>
        </authorList>
    </citation>
    <scope>NUCLEOTIDE SEQUENCE [LARGE SCALE GENOMIC DNA]</scope>
</reference>
<dbReference type="AlphaFoldDB" id="A0A4Y2URH4"/>
<organism evidence="1 2">
    <name type="scientific">Araneus ventricosus</name>
    <name type="common">Orbweaver spider</name>
    <name type="synonym">Epeira ventricosa</name>
    <dbReference type="NCBI Taxonomy" id="182803"/>
    <lineage>
        <taxon>Eukaryota</taxon>
        <taxon>Metazoa</taxon>
        <taxon>Ecdysozoa</taxon>
        <taxon>Arthropoda</taxon>
        <taxon>Chelicerata</taxon>
        <taxon>Arachnida</taxon>
        <taxon>Araneae</taxon>
        <taxon>Araneomorphae</taxon>
        <taxon>Entelegynae</taxon>
        <taxon>Araneoidea</taxon>
        <taxon>Araneidae</taxon>
        <taxon>Araneus</taxon>
    </lineage>
</organism>
<evidence type="ECO:0000313" key="2">
    <source>
        <dbReference type="Proteomes" id="UP000499080"/>
    </source>
</evidence>